<protein>
    <submittedName>
        <fullName evidence="2">Uncharacterized protein</fullName>
    </submittedName>
</protein>
<feature type="compositionally biased region" description="Basic residues" evidence="1">
    <location>
        <begin position="255"/>
        <end position="277"/>
    </location>
</feature>
<accession>A0A6C0BGB7</accession>
<organism evidence="2">
    <name type="scientific">viral metagenome</name>
    <dbReference type="NCBI Taxonomy" id="1070528"/>
    <lineage>
        <taxon>unclassified sequences</taxon>
        <taxon>metagenomes</taxon>
        <taxon>organismal metagenomes</taxon>
    </lineage>
</organism>
<feature type="region of interest" description="Disordered" evidence="1">
    <location>
        <begin position="253"/>
        <end position="277"/>
    </location>
</feature>
<dbReference type="EMBL" id="MN739160">
    <property type="protein sequence ID" value="QHS91385.1"/>
    <property type="molecule type" value="Genomic_DNA"/>
</dbReference>
<dbReference type="AlphaFoldDB" id="A0A6C0BGB7"/>
<reference evidence="2" key="1">
    <citation type="journal article" date="2020" name="Nature">
        <title>Giant virus diversity and host interactions through global metagenomics.</title>
        <authorList>
            <person name="Schulz F."/>
            <person name="Roux S."/>
            <person name="Paez-Espino D."/>
            <person name="Jungbluth S."/>
            <person name="Walsh D.A."/>
            <person name="Denef V.J."/>
            <person name="McMahon K.D."/>
            <person name="Konstantinidis K.T."/>
            <person name="Eloe-Fadrosh E.A."/>
            <person name="Kyrpides N.C."/>
            <person name="Woyke T."/>
        </authorList>
    </citation>
    <scope>NUCLEOTIDE SEQUENCE</scope>
    <source>
        <strain evidence="2">GVMAG-M-3300013004-44</strain>
    </source>
</reference>
<evidence type="ECO:0000256" key="1">
    <source>
        <dbReference type="SAM" id="MobiDB-lite"/>
    </source>
</evidence>
<sequence length="277" mass="32462">MSETINAKSLDVYKKISGLEQLYGSNPYTPKNTLNSELPKQTKKMTYENRLLQLPTYRNRNILKKQREMDSKMMEPLINSALSAAQDTLIEISKIKEISNMTSDTKLEAVNKGKENANIVAKYLTDIRKPLQDILTRTIDSKQIALNMSSQDKELLKMFRAEYLRRKHEVEKIRTLMFEIDVTIKSISTAIDAMNNLLNNNMNLNQYGRNPIKIALDTIGGIIKKINRIKIEVNHIFSEKIYNSVDYEYEYDGGRRKRTRHTRTHRRRTHRKRTHRK</sequence>
<name>A0A6C0BGB7_9ZZZZ</name>
<proteinExistence type="predicted"/>
<evidence type="ECO:0000313" key="2">
    <source>
        <dbReference type="EMBL" id="QHS91385.1"/>
    </source>
</evidence>